<protein>
    <submittedName>
        <fullName evidence="1">(diamondback moth) hypothetical protein</fullName>
    </submittedName>
</protein>
<gene>
    <name evidence="1" type="ORF">PLXY2_LOCUS4793</name>
</gene>
<comment type="caution">
    <text evidence="1">The sequence shown here is derived from an EMBL/GenBank/DDBJ whole genome shotgun (WGS) entry which is preliminary data.</text>
</comment>
<dbReference type="EMBL" id="CAJHNJ030000013">
    <property type="protein sequence ID" value="CAG9112224.1"/>
    <property type="molecule type" value="Genomic_DNA"/>
</dbReference>
<dbReference type="InterPro" id="IPR037159">
    <property type="entry name" value="RNA_POL_N_sf"/>
</dbReference>
<accession>A0A8S4EAM2</accession>
<dbReference type="Proteomes" id="UP000653454">
    <property type="component" value="Unassembled WGS sequence"/>
</dbReference>
<dbReference type="AlphaFoldDB" id="A0A8S4EAM2"/>
<name>A0A8S4EAM2_PLUXY</name>
<evidence type="ECO:0000313" key="1">
    <source>
        <dbReference type="EMBL" id="CAG9112224.1"/>
    </source>
</evidence>
<sequence length="83" mass="9168">MGAARRIVAVRKKLPAVYKVHRPWGRLVRLELKPHPVLARLWAGAARPSLAMRAALLPSVAPAAPWAQHNKGAYLVTHTPLIR</sequence>
<reference evidence="1" key="1">
    <citation type="submission" date="2020-11" db="EMBL/GenBank/DDBJ databases">
        <authorList>
            <person name="Whiteford S."/>
        </authorList>
    </citation>
    <scope>NUCLEOTIDE SEQUENCE</scope>
</reference>
<proteinExistence type="predicted"/>
<dbReference type="Gene3D" id="1.10.1320.10">
    <property type="entry name" value="DNA-directed RNA polymerase, N-terminal domain"/>
    <property type="match status" value="1"/>
</dbReference>
<evidence type="ECO:0000313" key="2">
    <source>
        <dbReference type="Proteomes" id="UP000653454"/>
    </source>
</evidence>
<organism evidence="1 2">
    <name type="scientific">Plutella xylostella</name>
    <name type="common">Diamondback moth</name>
    <name type="synonym">Plutella maculipennis</name>
    <dbReference type="NCBI Taxonomy" id="51655"/>
    <lineage>
        <taxon>Eukaryota</taxon>
        <taxon>Metazoa</taxon>
        <taxon>Ecdysozoa</taxon>
        <taxon>Arthropoda</taxon>
        <taxon>Hexapoda</taxon>
        <taxon>Insecta</taxon>
        <taxon>Pterygota</taxon>
        <taxon>Neoptera</taxon>
        <taxon>Endopterygota</taxon>
        <taxon>Lepidoptera</taxon>
        <taxon>Glossata</taxon>
        <taxon>Ditrysia</taxon>
        <taxon>Yponomeutoidea</taxon>
        <taxon>Plutellidae</taxon>
        <taxon>Plutella</taxon>
    </lineage>
</organism>
<keyword evidence="2" id="KW-1185">Reference proteome</keyword>